<dbReference type="EMBL" id="BJWL01000026">
    <property type="protein sequence ID" value="GFZ17071.1"/>
    <property type="molecule type" value="Genomic_DNA"/>
</dbReference>
<protein>
    <submittedName>
        <fullName evidence="2">Uncharacterized protein</fullName>
    </submittedName>
</protein>
<comment type="caution">
    <text evidence="2">The sequence shown here is derived from an EMBL/GenBank/DDBJ whole genome shotgun (WGS) entry which is preliminary data.</text>
</comment>
<keyword evidence="3" id="KW-1185">Reference proteome</keyword>
<sequence length="161" mass="16980">MLSSPWSDLHAGGVLSGLTPAIYFRLSVQAMDSGDERRWGGLGFSFGGELPHGFPVGGGGESAEEIEELGGGGGNRRGGGCGPGEEPEGHSTGGEAAAEDAVNEFRVHGEVELVEGAFHEDVAANDVGDVVDCHEVVICVDCWLWVGHWRGVWCRGWWLGF</sequence>
<name>A0A7J0H254_9ERIC</name>
<accession>A0A7J0H254</accession>
<gene>
    <name evidence="2" type="ORF">Acr_26g0003410</name>
</gene>
<evidence type="ECO:0000256" key="1">
    <source>
        <dbReference type="SAM" id="MobiDB-lite"/>
    </source>
</evidence>
<dbReference type="Proteomes" id="UP000585474">
    <property type="component" value="Unassembled WGS sequence"/>
</dbReference>
<reference evidence="2 3" key="1">
    <citation type="submission" date="2019-07" db="EMBL/GenBank/DDBJ databases">
        <title>De Novo Assembly of kiwifruit Actinidia rufa.</title>
        <authorList>
            <person name="Sugita-Konishi S."/>
            <person name="Sato K."/>
            <person name="Mori E."/>
            <person name="Abe Y."/>
            <person name="Kisaki G."/>
            <person name="Hamano K."/>
            <person name="Suezawa K."/>
            <person name="Otani M."/>
            <person name="Fukuda T."/>
            <person name="Manabe T."/>
            <person name="Gomi K."/>
            <person name="Tabuchi M."/>
            <person name="Akimitsu K."/>
            <person name="Kataoka I."/>
        </authorList>
    </citation>
    <scope>NUCLEOTIDE SEQUENCE [LARGE SCALE GENOMIC DNA]</scope>
    <source>
        <strain evidence="3">cv. Fuchu</strain>
    </source>
</reference>
<feature type="compositionally biased region" description="Gly residues" evidence="1">
    <location>
        <begin position="69"/>
        <end position="83"/>
    </location>
</feature>
<feature type="region of interest" description="Disordered" evidence="1">
    <location>
        <begin position="56"/>
        <end position="96"/>
    </location>
</feature>
<evidence type="ECO:0000313" key="3">
    <source>
        <dbReference type="Proteomes" id="UP000585474"/>
    </source>
</evidence>
<dbReference type="AlphaFoldDB" id="A0A7J0H254"/>
<organism evidence="2 3">
    <name type="scientific">Actinidia rufa</name>
    <dbReference type="NCBI Taxonomy" id="165716"/>
    <lineage>
        <taxon>Eukaryota</taxon>
        <taxon>Viridiplantae</taxon>
        <taxon>Streptophyta</taxon>
        <taxon>Embryophyta</taxon>
        <taxon>Tracheophyta</taxon>
        <taxon>Spermatophyta</taxon>
        <taxon>Magnoliopsida</taxon>
        <taxon>eudicotyledons</taxon>
        <taxon>Gunneridae</taxon>
        <taxon>Pentapetalae</taxon>
        <taxon>asterids</taxon>
        <taxon>Ericales</taxon>
        <taxon>Actinidiaceae</taxon>
        <taxon>Actinidia</taxon>
    </lineage>
</organism>
<evidence type="ECO:0000313" key="2">
    <source>
        <dbReference type="EMBL" id="GFZ17071.1"/>
    </source>
</evidence>
<proteinExistence type="predicted"/>